<protein>
    <recommendedName>
        <fullName evidence="5">Rhodanese domain-containing protein</fullName>
    </recommendedName>
</protein>
<evidence type="ECO:0000313" key="4">
    <source>
        <dbReference type="Proteomes" id="UP001140949"/>
    </source>
</evidence>
<comment type="caution">
    <text evidence="3">The sequence shown here is derived from an EMBL/GenBank/DDBJ whole genome shotgun (WGS) entry which is preliminary data.</text>
</comment>
<keyword evidence="2" id="KW-0812">Transmembrane</keyword>
<dbReference type="PANTHER" id="PTHR36369:SF1">
    <property type="entry name" value="TRANSMEMBRANE PROTEIN"/>
    <property type="match status" value="1"/>
</dbReference>
<evidence type="ECO:0008006" key="5">
    <source>
        <dbReference type="Google" id="ProtNLM"/>
    </source>
</evidence>
<evidence type="ECO:0000256" key="2">
    <source>
        <dbReference type="SAM" id="Phobius"/>
    </source>
</evidence>
<dbReference type="EMBL" id="JANAVB010006399">
    <property type="protein sequence ID" value="KAJ6844960.1"/>
    <property type="molecule type" value="Genomic_DNA"/>
</dbReference>
<sequence>MDMLDSLPMEAHALRYSATVAALLFAAIGLWRIRVAGPPSPSPRRPGPSPPDTPRVGPAVVSTPRAAPSPSYRTAAEAGEAGTSKARFTAYFHAEDEHRLGSLDIPKTDTFYGTPTARVRNNKSVQTFQNTLAVRRKLRNVPSSSSYLYVCDTENHASDDLTEVALKRGRDLGWYRAQNLSALDGSVVKLWDGGLCK</sequence>
<organism evidence="3 4">
    <name type="scientific">Iris pallida</name>
    <name type="common">Sweet iris</name>
    <dbReference type="NCBI Taxonomy" id="29817"/>
    <lineage>
        <taxon>Eukaryota</taxon>
        <taxon>Viridiplantae</taxon>
        <taxon>Streptophyta</taxon>
        <taxon>Embryophyta</taxon>
        <taxon>Tracheophyta</taxon>
        <taxon>Spermatophyta</taxon>
        <taxon>Magnoliopsida</taxon>
        <taxon>Liliopsida</taxon>
        <taxon>Asparagales</taxon>
        <taxon>Iridaceae</taxon>
        <taxon>Iridoideae</taxon>
        <taxon>Irideae</taxon>
        <taxon>Iris</taxon>
    </lineage>
</organism>
<proteinExistence type="predicted"/>
<name>A0AAX6HV95_IRIPA</name>
<keyword evidence="4" id="KW-1185">Reference proteome</keyword>
<evidence type="ECO:0000256" key="1">
    <source>
        <dbReference type="SAM" id="MobiDB-lite"/>
    </source>
</evidence>
<accession>A0AAX6HV95</accession>
<feature type="region of interest" description="Disordered" evidence="1">
    <location>
        <begin position="38"/>
        <end position="80"/>
    </location>
</feature>
<keyword evidence="2" id="KW-1133">Transmembrane helix</keyword>
<gene>
    <name evidence="3" type="ORF">M6B38_288360</name>
</gene>
<feature type="transmembrane region" description="Helical" evidence="2">
    <location>
        <begin position="13"/>
        <end position="35"/>
    </location>
</feature>
<reference evidence="3" key="1">
    <citation type="journal article" date="2023" name="GigaByte">
        <title>Genome assembly of the bearded iris, Iris pallida Lam.</title>
        <authorList>
            <person name="Bruccoleri R.E."/>
            <person name="Oakeley E.J."/>
            <person name="Faust A.M.E."/>
            <person name="Altorfer M."/>
            <person name="Dessus-Babus S."/>
            <person name="Burckhardt D."/>
            <person name="Oertli M."/>
            <person name="Naumann U."/>
            <person name="Petersen F."/>
            <person name="Wong J."/>
        </authorList>
    </citation>
    <scope>NUCLEOTIDE SEQUENCE</scope>
    <source>
        <strain evidence="3">GSM-AAB239-AS_SAM_17_03QT</strain>
    </source>
</reference>
<dbReference type="Proteomes" id="UP001140949">
    <property type="component" value="Unassembled WGS sequence"/>
</dbReference>
<evidence type="ECO:0000313" key="3">
    <source>
        <dbReference type="EMBL" id="KAJ6844960.1"/>
    </source>
</evidence>
<dbReference type="PANTHER" id="PTHR36369">
    <property type="entry name" value="TRANSMEMBRANE PROTEIN"/>
    <property type="match status" value="1"/>
</dbReference>
<keyword evidence="2" id="KW-0472">Membrane</keyword>
<feature type="compositionally biased region" description="Pro residues" evidence="1">
    <location>
        <begin position="38"/>
        <end position="53"/>
    </location>
</feature>
<reference evidence="3" key="2">
    <citation type="submission" date="2023-04" db="EMBL/GenBank/DDBJ databases">
        <authorList>
            <person name="Bruccoleri R.E."/>
            <person name="Oakeley E.J."/>
            <person name="Faust A.-M."/>
            <person name="Dessus-Babus S."/>
            <person name="Altorfer M."/>
            <person name="Burckhardt D."/>
            <person name="Oertli M."/>
            <person name="Naumann U."/>
            <person name="Petersen F."/>
            <person name="Wong J."/>
        </authorList>
    </citation>
    <scope>NUCLEOTIDE SEQUENCE</scope>
    <source>
        <strain evidence="3">GSM-AAB239-AS_SAM_17_03QT</strain>
        <tissue evidence="3">Leaf</tissue>
    </source>
</reference>
<dbReference type="AlphaFoldDB" id="A0AAX6HV95"/>